<proteinExistence type="predicted"/>
<dbReference type="AlphaFoldDB" id="A0A9N9P460"/>
<gene>
    <name evidence="1" type="ORF">CPELLU_LOCUS17782</name>
</gene>
<dbReference type="EMBL" id="CAJVQA010031714">
    <property type="protein sequence ID" value="CAG8801922.1"/>
    <property type="molecule type" value="Genomic_DNA"/>
</dbReference>
<protein>
    <submittedName>
        <fullName evidence="1">14562_t:CDS:1</fullName>
    </submittedName>
</protein>
<evidence type="ECO:0000313" key="2">
    <source>
        <dbReference type="Proteomes" id="UP000789759"/>
    </source>
</evidence>
<sequence length="497" mass="57751">MTEINILSDNKESITNESDTENDIIETNLKVGDIFRDWDAVDNAVNMYAKRNRFVVIKFHKDLDSVDKNIVRHHVYTIVIDLTIFDNSHNHECDPVTINLTSKNSCIPQKILVKIEHYTINGHLGTGQQYDLLVKEFLQYIIKKKGLYNAIQKFREVQVHDELDALTMFLYLMKLCNHDNDYVVVSYNDLAMTAAIQIAYSNTRYLLCMFHIIENAKYSTAKVFTAGVEATQHVEAINGILKKHLDRKNFIKEISKAMITIDQIKEFDVESTDLVEHIYNTPQIRLHDLLSDINNDEIQEIWEVYYIATMLSTSKLHYIVILSDSTSLFWPVETTNHITIFQKTKTYTTKSLHYINQIQIANNYTSTIKENVNNKIKFSATMSVTKISIQFAVEEGATPELTGLFMEFIMKYHRNTELNIEEVRYLSDKTQKSPNKSNPEYYKPKSHLPKHFKSLTEENNVQHISSSSKICSYCFEKGHNIKEYNQYKSDLADKKNN</sequence>
<evidence type="ECO:0000313" key="1">
    <source>
        <dbReference type="EMBL" id="CAG8801922.1"/>
    </source>
</evidence>
<keyword evidence="2" id="KW-1185">Reference proteome</keyword>
<dbReference type="OrthoDB" id="2348750at2759"/>
<organism evidence="1 2">
    <name type="scientific">Cetraspora pellucida</name>
    <dbReference type="NCBI Taxonomy" id="1433469"/>
    <lineage>
        <taxon>Eukaryota</taxon>
        <taxon>Fungi</taxon>
        <taxon>Fungi incertae sedis</taxon>
        <taxon>Mucoromycota</taxon>
        <taxon>Glomeromycotina</taxon>
        <taxon>Glomeromycetes</taxon>
        <taxon>Diversisporales</taxon>
        <taxon>Gigasporaceae</taxon>
        <taxon>Cetraspora</taxon>
    </lineage>
</organism>
<dbReference type="Proteomes" id="UP000789759">
    <property type="component" value="Unassembled WGS sequence"/>
</dbReference>
<reference evidence="1" key="1">
    <citation type="submission" date="2021-06" db="EMBL/GenBank/DDBJ databases">
        <authorList>
            <person name="Kallberg Y."/>
            <person name="Tangrot J."/>
            <person name="Rosling A."/>
        </authorList>
    </citation>
    <scope>NUCLEOTIDE SEQUENCE</scope>
    <source>
        <strain evidence="1">FL966</strain>
    </source>
</reference>
<accession>A0A9N9P460</accession>
<name>A0A9N9P460_9GLOM</name>
<comment type="caution">
    <text evidence="1">The sequence shown here is derived from an EMBL/GenBank/DDBJ whole genome shotgun (WGS) entry which is preliminary data.</text>
</comment>